<accession>A0A561EA73</accession>
<keyword evidence="3" id="KW-1185">Reference proteome</keyword>
<dbReference type="CDD" id="cd04301">
    <property type="entry name" value="NAT_SF"/>
    <property type="match status" value="1"/>
</dbReference>
<dbReference type="SUPFAM" id="SSF55729">
    <property type="entry name" value="Acyl-CoA N-acyltransferases (Nat)"/>
    <property type="match status" value="1"/>
</dbReference>
<dbReference type="InterPro" id="IPR016181">
    <property type="entry name" value="Acyl_CoA_acyltransferase"/>
</dbReference>
<dbReference type="Gene3D" id="3.40.630.30">
    <property type="match status" value="1"/>
</dbReference>
<gene>
    <name evidence="2" type="ORF">BKA23_1313</name>
</gene>
<dbReference type="Proteomes" id="UP000318297">
    <property type="component" value="Unassembled WGS sequence"/>
</dbReference>
<dbReference type="GO" id="GO:0016747">
    <property type="term" value="F:acyltransferase activity, transferring groups other than amino-acyl groups"/>
    <property type="evidence" value="ECO:0007669"/>
    <property type="project" value="InterPro"/>
</dbReference>
<dbReference type="AlphaFoldDB" id="A0A561EA73"/>
<evidence type="ECO:0000259" key="1">
    <source>
        <dbReference type="PROSITE" id="PS51186"/>
    </source>
</evidence>
<proteinExistence type="predicted"/>
<feature type="domain" description="N-acetyltransferase" evidence="1">
    <location>
        <begin position="144"/>
        <end position="273"/>
    </location>
</feature>
<protein>
    <submittedName>
        <fullName evidence="2">FR47-like protein</fullName>
    </submittedName>
</protein>
<sequence>MVTDARRVRVSRPLMAEVTPAADHSVRTLEGLELHRAWGDDPFVRWDIAQPHTSPIRVYGDAVAFERTSHSRHLRSLTMFGPPADVAVLLRAVATHLQPEVNGISIERVNLPLLHEHFGERLSVGGNWDWMWTTMTPPVIPAEQLLHELDDTRDADEIRALNAIGNPTAESEPGTGTSEYWLGLRESGRLIVAGALHRTGGGAPHLTGLVVHPDARGRRLGLALTAALTRRAVERDGVATLGMYADNDRARSVYAGLGYQVARAWASRRLRPA</sequence>
<dbReference type="EMBL" id="VIVQ01000001">
    <property type="protein sequence ID" value="TWE12501.1"/>
    <property type="molecule type" value="Genomic_DNA"/>
</dbReference>
<reference evidence="2 3" key="1">
    <citation type="submission" date="2019-06" db="EMBL/GenBank/DDBJ databases">
        <title>Sequencing the genomes of 1000 actinobacteria strains.</title>
        <authorList>
            <person name="Klenk H.-P."/>
        </authorList>
    </citation>
    <scope>NUCLEOTIDE SEQUENCE [LARGE SCALE GENOMIC DNA]</scope>
    <source>
        <strain evidence="2 3">DSM 19560</strain>
    </source>
</reference>
<evidence type="ECO:0000313" key="3">
    <source>
        <dbReference type="Proteomes" id="UP000318297"/>
    </source>
</evidence>
<name>A0A561EA73_9MICO</name>
<organism evidence="2 3">
    <name type="scientific">Rudaeicoccus suwonensis</name>
    <dbReference type="NCBI Taxonomy" id="657409"/>
    <lineage>
        <taxon>Bacteria</taxon>
        <taxon>Bacillati</taxon>
        <taxon>Actinomycetota</taxon>
        <taxon>Actinomycetes</taxon>
        <taxon>Micrococcales</taxon>
        <taxon>Dermacoccaceae</taxon>
        <taxon>Rudaeicoccus</taxon>
    </lineage>
</organism>
<evidence type="ECO:0000313" key="2">
    <source>
        <dbReference type="EMBL" id="TWE12501.1"/>
    </source>
</evidence>
<comment type="caution">
    <text evidence="2">The sequence shown here is derived from an EMBL/GenBank/DDBJ whole genome shotgun (WGS) entry which is preliminary data.</text>
</comment>
<dbReference type="Pfam" id="PF08445">
    <property type="entry name" value="FR47"/>
    <property type="match status" value="1"/>
</dbReference>
<dbReference type="InterPro" id="IPR000182">
    <property type="entry name" value="GNAT_dom"/>
</dbReference>
<dbReference type="OrthoDB" id="5143160at2"/>
<dbReference type="PROSITE" id="PS51186">
    <property type="entry name" value="GNAT"/>
    <property type="match status" value="1"/>
</dbReference>
<dbReference type="InterPro" id="IPR013653">
    <property type="entry name" value="GCN5-like_dom"/>
</dbReference>